<evidence type="ECO:0000259" key="8">
    <source>
        <dbReference type="PROSITE" id="PS50287"/>
    </source>
</evidence>
<proteinExistence type="predicted"/>
<evidence type="ECO:0000313" key="9">
    <source>
        <dbReference type="Ensembl" id="ENSSFOP00015072330.1"/>
    </source>
</evidence>
<evidence type="ECO:0000313" key="10">
    <source>
        <dbReference type="Proteomes" id="UP000694397"/>
    </source>
</evidence>
<dbReference type="PRINTS" id="PR00258">
    <property type="entry name" value="SPERACTRCPTR"/>
</dbReference>
<dbReference type="Pfam" id="PF00530">
    <property type="entry name" value="SRCR"/>
    <property type="match status" value="4"/>
</dbReference>
<organism evidence="9 10">
    <name type="scientific">Scleropages formosus</name>
    <name type="common">Asian bonytongue</name>
    <name type="synonym">Osteoglossum formosum</name>
    <dbReference type="NCBI Taxonomy" id="113540"/>
    <lineage>
        <taxon>Eukaryota</taxon>
        <taxon>Metazoa</taxon>
        <taxon>Chordata</taxon>
        <taxon>Craniata</taxon>
        <taxon>Vertebrata</taxon>
        <taxon>Euteleostomi</taxon>
        <taxon>Actinopterygii</taxon>
        <taxon>Neopterygii</taxon>
        <taxon>Teleostei</taxon>
        <taxon>Osteoglossocephala</taxon>
        <taxon>Osteoglossomorpha</taxon>
        <taxon>Osteoglossiformes</taxon>
        <taxon>Osteoglossidae</taxon>
        <taxon>Scleropages</taxon>
    </lineage>
</organism>
<feature type="disulfide bond" evidence="7">
    <location>
        <begin position="251"/>
        <end position="312"/>
    </location>
</feature>
<dbReference type="SMART" id="SM00202">
    <property type="entry name" value="SR"/>
    <property type="match status" value="4"/>
</dbReference>
<feature type="domain" description="SRCR" evidence="8">
    <location>
        <begin position="11"/>
        <end position="136"/>
    </location>
</feature>
<keyword evidence="2" id="KW-0964">Secreted</keyword>
<feature type="domain" description="SRCR" evidence="8">
    <location>
        <begin position="132"/>
        <end position="188"/>
    </location>
</feature>
<feature type="disulfide bond" evidence="7">
    <location>
        <begin position="282"/>
        <end position="292"/>
    </location>
</feature>
<dbReference type="PROSITE" id="PS50287">
    <property type="entry name" value="SRCR_2"/>
    <property type="match status" value="4"/>
</dbReference>
<feature type="disulfide bond" evidence="7">
    <location>
        <begin position="388"/>
        <end position="398"/>
    </location>
</feature>
<evidence type="ECO:0000256" key="3">
    <source>
        <dbReference type="ARBA" id="ARBA00022729"/>
    </source>
</evidence>
<dbReference type="Ensembl" id="ENSSFOT00015049922.1">
    <property type="protein sequence ID" value="ENSSFOP00015072330.1"/>
    <property type="gene ID" value="ENSSFOG00015024594.1"/>
</dbReference>
<keyword evidence="5 7" id="KW-1015">Disulfide bond</keyword>
<dbReference type="FunFam" id="3.10.250.10:FF:000009">
    <property type="entry name" value="WC1"/>
    <property type="match status" value="1"/>
</dbReference>
<dbReference type="PANTHER" id="PTHR19331:SF22">
    <property type="entry name" value="DELETED IN MALIGNANT BRAIN TUMORS 1 PROTEIN"/>
    <property type="match status" value="1"/>
</dbReference>
<dbReference type="GeneTree" id="ENSGT00940000163299"/>
<evidence type="ECO:0000256" key="5">
    <source>
        <dbReference type="ARBA" id="ARBA00023157"/>
    </source>
</evidence>
<protein>
    <recommendedName>
        <fullName evidence="8">SRCR domain-containing protein</fullName>
    </recommendedName>
</protein>
<dbReference type="AlphaFoldDB" id="A0A8C9W9N8"/>
<evidence type="ECO:0000256" key="4">
    <source>
        <dbReference type="ARBA" id="ARBA00022737"/>
    </source>
</evidence>
<name>A0A8C9W9N8_SCLFO</name>
<evidence type="ECO:0000256" key="6">
    <source>
        <dbReference type="ARBA" id="ARBA00023180"/>
    </source>
</evidence>
<keyword evidence="3" id="KW-0732">Signal</keyword>
<evidence type="ECO:0000256" key="2">
    <source>
        <dbReference type="ARBA" id="ARBA00022525"/>
    </source>
</evidence>
<feature type="disulfide bond" evidence="7">
    <location>
        <begin position="238"/>
        <end position="302"/>
    </location>
</feature>
<dbReference type="GO" id="GO:0016020">
    <property type="term" value="C:membrane"/>
    <property type="evidence" value="ECO:0007669"/>
    <property type="project" value="InterPro"/>
</dbReference>
<reference evidence="9" key="3">
    <citation type="submission" date="2025-09" db="UniProtKB">
        <authorList>
            <consortium name="Ensembl"/>
        </authorList>
    </citation>
    <scope>IDENTIFICATION</scope>
</reference>
<feature type="domain" description="SRCR" evidence="8">
    <location>
        <begin position="214"/>
        <end position="313"/>
    </location>
</feature>
<reference evidence="9 10" key="1">
    <citation type="submission" date="2019-04" db="EMBL/GenBank/DDBJ databases">
        <authorList>
            <consortium name="Wellcome Sanger Institute Data Sharing"/>
        </authorList>
    </citation>
    <scope>NUCLEOTIDE SEQUENCE [LARGE SCALE GENOMIC DNA]</scope>
</reference>
<dbReference type="FunFam" id="3.10.250.10:FF:000002">
    <property type="entry name" value="Scavenger receptor cysteine-rich type 1 protein M130"/>
    <property type="match status" value="1"/>
</dbReference>
<dbReference type="Proteomes" id="UP000694397">
    <property type="component" value="Chromosome 5"/>
</dbReference>
<dbReference type="PANTHER" id="PTHR19331">
    <property type="entry name" value="SCAVENGER RECEPTOR DOMAIN-CONTAINING"/>
    <property type="match status" value="1"/>
</dbReference>
<keyword evidence="4" id="KW-0677">Repeat</keyword>
<dbReference type="PROSITE" id="PS00420">
    <property type="entry name" value="SRCR_1"/>
    <property type="match status" value="2"/>
</dbReference>
<feature type="domain" description="SRCR" evidence="8">
    <location>
        <begin position="319"/>
        <end position="415"/>
    </location>
</feature>
<dbReference type="SUPFAM" id="SSF56487">
    <property type="entry name" value="SRCR-like"/>
    <property type="match status" value="4"/>
</dbReference>
<reference evidence="9" key="2">
    <citation type="submission" date="2025-08" db="UniProtKB">
        <authorList>
            <consortium name="Ensembl"/>
        </authorList>
    </citation>
    <scope>IDENTIFICATION</scope>
</reference>
<accession>A0A8C9W9N8</accession>
<evidence type="ECO:0000256" key="7">
    <source>
        <dbReference type="PROSITE-ProRule" id="PRU00196"/>
    </source>
</evidence>
<dbReference type="FunFam" id="3.10.250.10:FF:000031">
    <property type="entry name" value="RIKEN cDNA 5830411N06, isoform CRA_a"/>
    <property type="match status" value="1"/>
</dbReference>
<dbReference type="FunFam" id="3.10.250.10:FF:000006">
    <property type="entry name" value="neurotrypsin isoform X2"/>
    <property type="match status" value="1"/>
</dbReference>
<keyword evidence="6" id="KW-0325">Glycoprotein</keyword>
<sequence length="421" mass="45815">SLFTSIGQLSLRLKGGNRTCSGRVELWYKGSWGTICDDLWDMSDAEVVCRQLGCGAAQEAHGNAAFGRRNGPIWLNEVKCRGDELHLLDSETCKRLHWSVSVSLLPDSDVRLVNGNSPCEGRVEVFHQGQWGTVCDDYWDMKDAAVVCRQMFCGDAVAALGNGHFGEGEGQIWMDLGCSGSASTLKECGQPRVTSELKQASPNTTNCFLGTFTVRLAGGPHLCSGRLEFLADSWYTVCDPDFDLQDAKVVCRQLGCGTPVQVQGAAVFGKGDGKVWKNKVECRGDGHNFRQCLISSTKETKCTHDTDVGLECFCKCLFQVLVDGPDRCSGRVQLQYLTEWGTVCDASWDLRAANVLCQQLGCGSAVAVPGQAWFGEGSGPVWAVVFECQGKETHLSQCAFSSWNRVPCSHEHDAGKQPQAL</sequence>
<comment type="subcellular location">
    <subcellularLocation>
        <location evidence="1">Secreted</location>
    </subcellularLocation>
</comment>
<feature type="disulfide bond" evidence="7">
    <location>
        <begin position="178"/>
        <end position="188"/>
    </location>
</feature>
<dbReference type="InterPro" id="IPR036772">
    <property type="entry name" value="SRCR-like_dom_sf"/>
</dbReference>
<dbReference type="Gene3D" id="3.10.250.10">
    <property type="entry name" value="SRCR-like domain"/>
    <property type="match status" value="4"/>
</dbReference>
<keyword evidence="10" id="KW-1185">Reference proteome</keyword>
<dbReference type="InterPro" id="IPR001190">
    <property type="entry name" value="SRCR"/>
</dbReference>
<evidence type="ECO:0000256" key="1">
    <source>
        <dbReference type="ARBA" id="ARBA00004613"/>
    </source>
</evidence>
<feature type="disulfide bond" evidence="7">
    <location>
        <begin position="344"/>
        <end position="408"/>
    </location>
</feature>
<dbReference type="OrthoDB" id="536948at2759"/>
<comment type="caution">
    <text evidence="7">Lacks conserved residue(s) required for the propagation of feature annotation.</text>
</comment>